<organism evidence="2 3">
    <name type="scientific">Portunus trituberculatus</name>
    <name type="common">Swimming crab</name>
    <name type="synonym">Neptunus trituberculatus</name>
    <dbReference type="NCBI Taxonomy" id="210409"/>
    <lineage>
        <taxon>Eukaryota</taxon>
        <taxon>Metazoa</taxon>
        <taxon>Ecdysozoa</taxon>
        <taxon>Arthropoda</taxon>
        <taxon>Crustacea</taxon>
        <taxon>Multicrustacea</taxon>
        <taxon>Malacostraca</taxon>
        <taxon>Eumalacostraca</taxon>
        <taxon>Eucarida</taxon>
        <taxon>Decapoda</taxon>
        <taxon>Pleocyemata</taxon>
        <taxon>Brachyura</taxon>
        <taxon>Eubrachyura</taxon>
        <taxon>Portunoidea</taxon>
        <taxon>Portunidae</taxon>
        <taxon>Portuninae</taxon>
        <taxon>Portunus</taxon>
    </lineage>
</organism>
<feature type="region of interest" description="Disordered" evidence="1">
    <location>
        <begin position="1"/>
        <end position="23"/>
    </location>
</feature>
<comment type="caution">
    <text evidence="2">The sequence shown here is derived from an EMBL/GenBank/DDBJ whole genome shotgun (WGS) entry which is preliminary data.</text>
</comment>
<dbReference type="Proteomes" id="UP000324222">
    <property type="component" value="Unassembled WGS sequence"/>
</dbReference>
<evidence type="ECO:0000256" key="1">
    <source>
        <dbReference type="SAM" id="MobiDB-lite"/>
    </source>
</evidence>
<name>A0A5B7KAK5_PORTR</name>
<dbReference type="AlphaFoldDB" id="A0A5B7KAK5"/>
<protein>
    <submittedName>
        <fullName evidence="2">Uncharacterized protein</fullName>
    </submittedName>
</protein>
<evidence type="ECO:0000313" key="2">
    <source>
        <dbReference type="EMBL" id="MPD03856.1"/>
    </source>
</evidence>
<evidence type="ECO:0000313" key="3">
    <source>
        <dbReference type="Proteomes" id="UP000324222"/>
    </source>
</evidence>
<feature type="compositionally biased region" description="Basic and acidic residues" evidence="1">
    <location>
        <begin position="1"/>
        <end position="11"/>
    </location>
</feature>
<gene>
    <name evidence="2" type="ORF">E2C01_099511</name>
</gene>
<dbReference type="EMBL" id="VSRR010138262">
    <property type="protein sequence ID" value="MPD03856.1"/>
    <property type="molecule type" value="Genomic_DNA"/>
</dbReference>
<reference evidence="2 3" key="1">
    <citation type="submission" date="2019-05" db="EMBL/GenBank/DDBJ databases">
        <title>Another draft genome of Portunus trituberculatus and its Hox gene families provides insights of decapod evolution.</title>
        <authorList>
            <person name="Jeong J.-H."/>
            <person name="Song I."/>
            <person name="Kim S."/>
            <person name="Choi T."/>
            <person name="Kim D."/>
            <person name="Ryu S."/>
            <person name="Kim W."/>
        </authorList>
    </citation>
    <scope>NUCLEOTIDE SEQUENCE [LARGE SCALE GENOMIC DNA]</scope>
    <source>
        <tissue evidence="2">Muscle</tissue>
    </source>
</reference>
<sequence>MRDPTASRHEIGSPGNGSDLREHLSRFRVPPRRGLHLISGKIDKTGLSSTLYKLSTGQREITQPLTVLRASFSLRAVHRAHNTAHNFMPLYPA</sequence>
<accession>A0A5B7KAK5</accession>
<keyword evidence="3" id="KW-1185">Reference proteome</keyword>
<proteinExistence type="predicted"/>